<accession>A0A6J5GQR4</accession>
<gene>
    <name evidence="1" type="ORF">LMG27177_05606</name>
</gene>
<keyword evidence="2" id="KW-1185">Reference proteome</keyword>
<evidence type="ECO:0000313" key="1">
    <source>
        <dbReference type="EMBL" id="CAB3804276.1"/>
    </source>
</evidence>
<protein>
    <submittedName>
        <fullName evidence="1">Uncharacterized protein</fullName>
    </submittedName>
</protein>
<sequence>MRKREPVADAQLFSPLPRFVKTCDLIAPGFFNFFVGFAVSVCCEKWKGAQIVQMKEKVANELAWSLERADRVRPKPVAHC</sequence>
<organism evidence="1 2">
    <name type="scientific">Paraburkholderia fynbosensis</name>
    <dbReference type="NCBI Taxonomy" id="1200993"/>
    <lineage>
        <taxon>Bacteria</taxon>
        <taxon>Pseudomonadati</taxon>
        <taxon>Pseudomonadota</taxon>
        <taxon>Betaproteobacteria</taxon>
        <taxon>Burkholderiales</taxon>
        <taxon>Burkholderiaceae</taxon>
        <taxon>Paraburkholderia</taxon>
    </lineage>
</organism>
<reference evidence="1 2" key="1">
    <citation type="submission" date="2020-04" db="EMBL/GenBank/DDBJ databases">
        <authorList>
            <person name="De Canck E."/>
        </authorList>
    </citation>
    <scope>NUCLEOTIDE SEQUENCE [LARGE SCALE GENOMIC DNA]</scope>
    <source>
        <strain evidence="1 2">LMG 27177</strain>
    </source>
</reference>
<name>A0A6J5GQR4_9BURK</name>
<dbReference type="EMBL" id="CADIKI010000020">
    <property type="protein sequence ID" value="CAB3804276.1"/>
    <property type="molecule type" value="Genomic_DNA"/>
</dbReference>
<dbReference type="Proteomes" id="UP000494252">
    <property type="component" value="Unassembled WGS sequence"/>
</dbReference>
<dbReference type="AlphaFoldDB" id="A0A6J5GQR4"/>
<proteinExistence type="predicted"/>
<evidence type="ECO:0000313" key="2">
    <source>
        <dbReference type="Proteomes" id="UP000494252"/>
    </source>
</evidence>